<dbReference type="RefSeq" id="WP_221289631.1">
    <property type="nucleotide sequence ID" value="NZ_AP024597.1"/>
</dbReference>
<evidence type="ECO:0000256" key="2">
    <source>
        <dbReference type="ARBA" id="ARBA00022840"/>
    </source>
</evidence>
<dbReference type="Pfam" id="PF00005">
    <property type="entry name" value="ABC_tran"/>
    <property type="match status" value="1"/>
</dbReference>
<keyword evidence="1" id="KW-0547">Nucleotide-binding</keyword>
<organism evidence="4 5">
    <name type="scientific">Stygiolobus caldivivus</name>
    <dbReference type="NCBI Taxonomy" id="2824673"/>
    <lineage>
        <taxon>Archaea</taxon>
        <taxon>Thermoproteota</taxon>
        <taxon>Thermoprotei</taxon>
        <taxon>Sulfolobales</taxon>
        <taxon>Sulfolobaceae</taxon>
        <taxon>Stygiolobus</taxon>
    </lineage>
</organism>
<dbReference type="GeneID" id="66162678"/>
<reference evidence="4 5" key="1">
    <citation type="submission" date="2021-04" db="EMBL/GenBank/DDBJ databases">
        <title>Complete genome sequence of Stygiolobus sp. KN-1.</title>
        <authorList>
            <person name="Nakamura K."/>
            <person name="Sakai H."/>
            <person name="Kurosawa N."/>
        </authorList>
    </citation>
    <scope>NUCLEOTIDE SEQUENCE [LARGE SCALE GENOMIC DNA]</scope>
    <source>
        <strain evidence="4 5">KN-1</strain>
    </source>
</reference>
<feature type="domain" description="ABC transporter" evidence="3">
    <location>
        <begin position="2"/>
        <end position="218"/>
    </location>
</feature>
<keyword evidence="2 4" id="KW-0067">ATP-binding</keyword>
<dbReference type="EMBL" id="AP024597">
    <property type="protein sequence ID" value="BCU69632.1"/>
    <property type="molecule type" value="Genomic_DNA"/>
</dbReference>
<evidence type="ECO:0000259" key="3">
    <source>
        <dbReference type="PROSITE" id="PS50893"/>
    </source>
</evidence>
<dbReference type="PROSITE" id="PS50893">
    <property type="entry name" value="ABC_TRANSPORTER_2"/>
    <property type="match status" value="1"/>
</dbReference>
<dbReference type="Gene3D" id="3.40.50.300">
    <property type="entry name" value="P-loop containing nucleotide triphosphate hydrolases"/>
    <property type="match status" value="1"/>
</dbReference>
<dbReference type="Proteomes" id="UP000825123">
    <property type="component" value="Chromosome"/>
</dbReference>
<dbReference type="SUPFAM" id="SSF52540">
    <property type="entry name" value="P-loop containing nucleoside triphosphate hydrolases"/>
    <property type="match status" value="1"/>
</dbReference>
<protein>
    <submittedName>
        <fullName evidence="4">Mn2+/Zn2+ABC transporter ATP-binding protein</fullName>
    </submittedName>
</protein>
<dbReference type="GO" id="GO:0005524">
    <property type="term" value="F:ATP binding"/>
    <property type="evidence" value="ECO:0007669"/>
    <property type="project" value="UniProtKB-KW"/>
</dbReference>
<gene>
    <name evidence="4" type="ORF">KN1_09290</name>
</gene>
<accession>A0A8D5ZIW3</accession>
<dbReference type="AlphaFoldDB" id="A0A8D5ZIW3"/>
<dbReference type="SMART" id="SM00382">
    <property type="entry name" value="AAA"/>
    <property type="match status" value="1"/>
</dbReference>
<dbReference type="InterPro" id="IPR003439">
    <property type="entry name" value="ABC_transporter-like_ATP-bd"/>
</dbReference>
<dbReference type="PANTHER" id="PTHR43850">
    <property type="entry name" value="ABC TRANSPORTER ATP-BINDING PROTEIN MA_4021-RELATED"/>
    <property type="match status" value="1"/>
</dbReference>
<proteinExistence type="predicted"/>
<evidence type="ECO:0000256" key="1">
    <source>
        <dbReference type="ARBA" id="ARBA00022741"/>
    </source>
</evidence>
<name>A0A8D5ZIW3_9CREN</name>
<dbReference type="PANTHER" id="PTHR43850:SF2">
    <property type="entry name" value="ABC TRANSPORTER ATP-BINDING PROTEIN MA_4021-RELATED"/>
    <property type="match status" value="1"/>
</dbReference>
<dbReference type="KEGG" id="csty:KN1_09290"/>
<sequence length="256" mass="28037">MIDLKDVYIYYGRKEVIRGISARVDGEKVLLMGPNGSGKTTLLSAIAGIVPYKGSIRVDGMEVRGVKNYNAVATNLPQAFSLGLTVEDVIEVYEEVKGCKADVRRELEKLGIKLNKAVYQLSAGQGVLVRTLIALATDPKVVLIDEPFENVDVSKRKVVVSWLKEYGKEGVIVTHEVDIARLFSDYNCFLIFEGSLFGPIKAGDLLSSSIVFGEDPSALLTLTVNGKKISLIRGDKGYRVDSMSNLERLYDLVAEA</sequence>
<evidence type="ECO:0000313" key="4">
    <source>
        <dbReference type="EMBL" id="BCU69632.1"/>
    </source>
</evidence>
<evidence type="ECO:0000313" key="5">
    <source>
        <dbReference type="Proteomes" id="UP000825123"/>
    </source>
</evidence>
<dbReference type="InterPro" id="IPR027417">
    <property type="entry name" value="P-loop_NTPase"/>
</dbReference>
<keyword evidence="5" id="KW-1185">Reference proteome</keyword>
<dbReference type="InterPro" id="IPR003593">
    <property type="entry name" value="AAA+_ATPase"/>
</dbReference>
<dbReference type="GO" id="GO:0016887">
    <property type="term" value="F:ATP hydrolysis activity"/>
    <property type="evidence" value="ECO:0007669"/>
    <property type="project" value="InterPro"/>
</dbReference>